<dbReference type="Pfam" id="PF03992">
    <property type="entry name" value="ABM"/>
    <property type="match status" value="1"/>
</dbReference>
<dbReference type="KEGG" id="cak:Caul_2865"/>
<dbReference type="eggNOG" id="COG1359">
    <property type="taxonomic scope" value="Bacteria"/>
</dbReference>
<dbReference type="InterPro" id="IPR011008">
    <property type="entry name" value="Dimeric_a/b-barrel"/>
</dbReference>
<dbReference type="HOGENOM" id="CLU_154488_1_0_5"/>
<dbReference type="AlphaFoldDB" id="B0SZR9"/>
<proteinExistence type="predicted"/>
<keyword evidence="3" id="KW-0560">Oxidoreductase</keyword>
<dbReference type="SUPFAM" id="SSF54909">
    <property type="entry name" value="Dimeric alpha+beta barrel"/>
    <property type="match status" value="1"/>
</dbReference>
<organism evidence="3">
    <name type="scientific">Caulobacter sp. (strain K31)</name>
    <dbReference type="NCBI Taxonomy" id="366602"/>
    <lineage>
        <taxon>Bacteria</taxon>
        <taxon>Pseudomonadati</taxon>
        <taxon>Pseudomonadota</taxon>
        <taxon>Alphaproteobacteria</taxon>
        <taxon>Caulobacterales</taxon>
        <taxon>Caulobacteraceae</taxon>
        <taxon>Caulobacter</taxon>
    </lineage>
</organism>
<dbReference type="InterPro" id="IPR007138">
    <property type="entry name" value="ABM_dom"/>
</dbReference>
<feature type="signal peptide" evidence="1">
    <location>
        <begin position="1"/>
        <end position="33"/>
    </location>
</feature>
<dbReference type="OrthoDB" id="5518280at2"/>
<dbReference type="PROSITE" id="PS51725">
    <property type="entry name" value="ABM"/>
    <property type="match status" value="1"/>
</dbReference>
<gene>
    <name evidence="3" type="ordered locus">Caul_2865</name>
</gene>
<dbReference type="EMBL" id="CP000927">
    <property type="protein sequence ID" value="ABZ71992.1"/>
    <property type="molecule type" value="Genomic_DNA"/>
</dbReference>
<dbReference type="PROSITE" id="PS51318">
    <property type="entry name" value="TAT"/>
    <property type="match status" value="1"/>
</dbReference>
<protein>
    <submittedName>
        <fullName evidence="3">Antibiotic biosynthesis monooxygenase</fullName>
    </submittedName>
</protein>
<feature type="domain" description="ABM" evidence="2">
    <location>
        <begin position="40"/>
        <end position="127"/>
    </location>
</feature>
<evidence type="ECO:0000313" key="3">
    <source>
        <dbReference type="EMBL" id="ABZ71992.1"/>
    </source>
</evidence>
<evidence type="ECO:0000259" key="2">
    <source>
        <dbReference type="PROSITE" id="PS51725"/>
    </source>
</evidence>
<dbReference type="InterPro" id="IPR006311">
    <property type="entry name" value="TAT_signal"/>
</dbReference>
<evidence type="ECO:0000256" key="1">
    <source>
        <dbReference type="SAM" id="SignalP"/>
    </source>
</evidence>
<feature type="chain" id="PRO_5002755287" evidence="1">
    <location>
        <begin position="34"/>
        <end position="135"/>
    </location>
</feature>
<dbReference type="Gene3D" id="3.30.70.100">
    <property type="match status" value="1"/>
</dbReference>
<dbReference type="GO" id="GO:0004497">
    <property type="term" value="F:monooxygenase activity"/>
    <property type="evidence" value="ECO:0007669"/>
    <property type="project" value="UniProtKB-KW"/>
</dbReference>
<sequence precursor="true">MTHPDSTDGLARRAVLAGGLAVAAMASATTVQAQETKPMYGLIGQMKAAPGKRDDLVAILSEGTGGMPGCLSYIVAQDATDADALWITEVWTDTDSHAASLKLPSVQAAIAKARPIIAGFGHRFETVPVGGMGVG</sequence>
<name>B0SZR9_CAUSK</name>
<dbReference type="STRING" id="366602.Caul_2865"/>
<accession>B0SZR9</accession>
<keyword evidence="3" id="KW-0503">Monooxygenase</keyword>
<keyword evidence="1" id="KW-0732">Signal</keyword>
<reference evidence="3" key="1">
    <citation type="submission" date="2008-01" db="EMBL/GenBank/DDBJ databases">
        <title>Complete sequence of chromosome of Caulobacter sp. K31.</title>
        <authorList>
            <consortium name="US DOE Joint Genome Institute"/>
            <person name="Copeland A."/>
            <person name="Lucas S."/>
            <person name="Lapidus A."/>
            <person name="Barry K."/>
            <person name="Glavina del Rio T."/>
            <person name="Dalin E."/>
            <person name="Tice H."/>
            <person name="Pitluck S."/>
            <person name="Bruce D."/>
            <person name="Goodwin L."/>
            <person name="Thompson L.S."/>
            <person name="Brettin T."/>
            <person name="Detter J.C."/>
            <person name="Han C."/>
            <person name="Schmutz J."/>
            <person name="Larimer F."/>
            <person name="Land M."/>
            <person name="Hauser L."/>
            <person name="Kyrpides N."/>
            <person name="Kim E."/>
            <person name="Stephens C."/>
            <person name="Richardson P."/>
        </authorList>
    </citation>
    <scope>NUCLEOTIDE SEQUENCE [LARGE SCALE GENOMIC DNA]</scope>
    <source>
        <strain evidence="3">K31</strain>
    </source>
</reference>